<evidence type="ECO:0000256" key="1">
    <source>
        <dbReference type="ARBA" id="ARBA00004604"/>
    </source>
</evidence>
<dbReference type="PANTHER" id="PTHR44215">
    <property type="entry name" value="WD REPEAT-CONTAINING PROTEIN 75"/>
    <property type="match status" value="1"/>
</dbReference>
<organism evidence="9 10">
    <name type="scientific">Exocentrus adspersus</name>
    <dbReference type="NCBI Taxonomy" id="1586481"/>
    <lineage>
        <taxon>Eukaryota</taxon>
        <taxon>Metazoa</taxon>
        <taxon>Ecdysozoa</taxon>
        <taxon>Arthropoda</taxon>
        <taxon>Hexapoda</taxon>
        <taxon>Insecta</taxon>
        <taxon>Pterygota</taxon>
        <taxon>Neoptera</taxon>
        <taxon>Endopterygota</taxon>
        <taxon>Coleoptera</taxon>
        <taxon>Polyphaga</taxon>
        <taxon>Cucujiformia</taxon>
        <taxon>Chrysomeloidea</taxon>
        <taxon>Cerambycidae</taxon>
        <taxon>Lamiinae</taxon>
        <taxon>Acanthocinini</taxon>
        <taxon>Exocentrus</taxon>
    </lineage>
</organism>
<evidence type="ECO:0000256" key="2">
    <source>
        <dbReference type="ARBA" id="ARBA00022517"/>
    </source>
</evidence>
<dbReference type="SUPFAM" id="SSF50978">
    <property type="entry name" value="WD40 repeat-like"/>
    <property type="match status" value="2"/>
</dbReference>
<keyword evidence="7" id="KW-0539">Nucleus</keyword>
<gene>
    <name evidence="9" type="ORF">NQ315_006356</name>
</gene>
<dbReference type="GO" id="GO:0045943">
    <property type="term" value="P:positive regulation of transcription by RNA polymerase I"/>
    <property type="evidence" value="ECO:0007669"/>
    <property type="project" value="InterPro"/>
</dbReference>
<comment type="subcellular location">
    <subcellularLocation>
        <location evidence="1">Nucleus</location>
        <location evidence="1">Nucleolus</location>
    </subcellularLocation>
</comment>
<evidence type="ECO:0000256" key="4">
    <source>
        <dbReference type="ARBA" id="ARBA00022574"/>
    </source>
</evidence>
<proteinExistence type="predicted"/>
<dbReference type="GO" id="GO:0032040">
    <property type="term" value="C:small-subunit processome"/>
    <property type="evidence" value="ECO:0007669"/>
    <property type="project" value="InterPro"/>
</dbReference>
<dbReference type="InterPro" id="IPR057644">
    <property type="entry name" value="Beta-prop_WDR75_2nd"/>
</dbReference>
<dbReference type="GO" id="GO:2000234">
    <property type="term" value="P:positive regulation of rRNA processing"/>
    <property type="evidence" value="ECO:0007669"/>
    <property type="project" value="TreeGrafter"/>
</dbReference>
<keyword evidence="5" id="KW-0677">Repeat</keyword>
<dbReference type="InterPro" id="IPR036322">
    <property type="entry name" value="WD40_repeat_dom_sf"/>
</dbReference>
<evidence type="ECO:0000256" key="5">
    <source>
        <dbReference type="ARBA" id="ARBA00022737"/>
    </source>
</evidence>
<reference evidence="9 10" key="1">
    <citation type="journal article" date="2023" name="Insect Mol. Biol.">
        <title>Genome sequencing provides insights into the evolution of gene families encoding plant cell wall-degrading enzymes in longhorned beetles.</title>
        <authorList>
            <person name="Shin N.R."/>
            <person name="Okamura Y."/>
            <person name="Kirsch R."/>
            <person name="Pauchet Y."/>
        </authorList>
    </citation>
    <scope>NUCLEOTIDE SEQUENCE [LARGE SCALE GENOMIC DNA]</scope>
    <source>
        <strain evidence="9">EAD_L_NR</strain>
    </source>
</reference>
<feature type="domain" description="WD repeat-containing protein 75 second beta-propeller" evidence="8">
    <location>
        <begin position="330"/>
        <end position="651"/>
    </location>
</feature>
<dbReference type="Proteomes" id="UP001159042">
    <property type="component" value="Unassembled WGS sequence"/>
</dbReference>
<dbReference type="EMBL" id="JANEYG010000016">
    <property type="protein sequence ID" value="KAJ8919827.1"/>
    <property type="molecule type" value="Genomic_DNA"/>
</dbReference>
<name>A0AAV8W0R7_9CUCU</name>
<dbReference type="GO" id="GO:0006364">
    <property type="term" value="P:rRNA processing"/>
    <property type="evidence" value="ECO:0007669"/>
    <property type="project" value="UniProtKB-KW"/>
</dbReference>
<sequence length="747" mass="85825">MAEEDVTLIFKGGGSIVGHKPIFSSDGENVYVCWKNKILEYSAKTSKLLYEYEGSKDPIIGYDYFLYDSFPCLAACTTTGKVTIWKTVTYYKILEKQIPVKQIKDFSVVAWENEGDFKGLVSFMYKNRLKFTLVDVKKCVSKDYSFSIKLEDQTHKHYIGISGSKYFSVAHRNEVYFVRLNDRENYTKCKIQDSRTFTCITCHPSEEVVLTGDTSGRVVVWQDIFSTKQIQTVFHWHTLPVRAVCFSTSGSYFYSGGEECVLVKWQFHDSYEKKFLPRIGAEIEHISVADNNTCVAVSTRDNAVRILDNQMDQIGLIQHLVLGKQYESGLIYDPRTKALVMNGNQGHIQFYSPHDMCLLYSVDVVGRNKITNERDCVMENIEVTKTAVSRTGVWLATVEERRDPVYHSELRLKFWKFSSEQQRFELNTSIEYPHDKSVKNIQFQPMSNDDSLRCVTLGDDKKFRIWQLVDFTTVYKTGVVWKSFGVGFYRDLNCCGLSFSVDGSLMAVGFDKITTAWTPDLCELKCSLVHPSHKEKIKYVKFGYSNQCHLLVSASALQLSVWNLLTLCLLWTVPVRVELLVEDPLSTYMAVLTSNKKVFLFSPISPDLVYSNEHLLKKHAKVIAATFVPSKYSNDAGLKWFERSHLHFIDSNNELYYISTGSSTEFIPDLVEDVLENEEKSAFGKMTPKLHLTREQGEPKKHLFKKDVNERTFKKFLEAPIHTMAPVRFTCYSLLKSFIIQKDKTNT</sequence>
<keyword evidence="3" id="KW-0698">rRNA processing</keyword>
<accession>A0AAV8W0R7</accession>
<evidence type="ECO:0000256" key="7">
    <source>
        <dbReference type="ARBA" id="ARBA00023242"/>
    </source>
</evidence>
<dbReference type="AlphaFoldDB" id="A0AAV8W0R7"/>
<dbReference type="InterPro" id="IPR001680">
    <property type="entry name" value="WD40_rpt"/>
</dbReference>
<keyword evidence="4" id="KW-0853">WD repeat</keyword>
<evidence type="ECO:0000256" key="6">
    <source>
        <dbReference type="ARBA" id="ARBA00023163"/>
    </source>
</evidence>
<keyword evidence="10" id="KW-1185">Reference proteome</keyword>
<dbReference type="InterPro" id="IPR015943">
    <property type="entry name" value="WD40/YVTN_repeat-like_dom_sf"/>
</dbReference>
<dbReference type="PANTHER" id="PTHR44215:SF1">
    <property type="entry name" value="WD REPEAT-CONTAINING PROTEIN 75"/>
    <property type="match status" value="1"/>
</dbReference>
<evidence type="ECO:0000313" key="10">
    <source>
        <dbReference type="Proteomes" id="UP001159042"/>
    </source>
</evidence>
<protein>
    <recommendedName>
        <fullName evidence="8">WD repeat-containing protein 75 second beta-propeller domain-containing protein</fullName>
    </recommendedName>
</protein>
<evidence type="ECO:0000259" key="8">
    <source>
        <dbReference type="Pfam" id="PF23769"/>
    </source>
</evidence>
<comment type="caution">
    <text evidence="9">The sequence shown here is derived from an EMBL/GenBank/DDBJ whole genome shotgun (WGS) entry which is preliminary data.</text>
</comment>
<evidence type="ECO:0000313" key="9">
    <source>
        <dbReference type="EMBL" id="KAJ8919827.1"/>
    </source>
</evidence>
<keyword evidence="6" id="KW-0804">Transcription</keyword>
<dbReference type="InterPro" id="IPR053826">
    <property type="entry name" value="WDR75"/>
</dbReference>
<keyword evidence="2" id="KW-0690">Ribosome biogenesis</keyword>
<dbReference type="GO" id="GO:0003723">
    <property type="term" value="F:RNA binding"/>
    <property type="evidence" value="ECO:0007669"/>
    <property type="project" value="InterPro"/>
</dbReference>
<dbReference type="Pfam" id="PF23869">
    <property type="entry name" value="Beta-prop_WDR75_1st"/>
    <property type="match status" value="1"/>
</dbReference>
<dbReference type="Pfam" id="PF23769">
    <property type="entry name" value="Beta-prop_WDR75_2nd"/>
    <property type="match status" value="1"/>
</dbReference>
<dbReference type="Gene3D" id="2.130.10.10">
    <property type="entry name" value="YVTN repeat-like/Quinoprotein amine dehydrogenase"/>
    <property type="match status" value="2"/>
</dbReference>
<dbReference type="SMART" id="SM00320">
    <property type="entry name" value="WD40"/>
    <property type="match status" value="6"/>
</dbReference>
<evidence type="ECO:0000256" key="3">
    <source>
        <dbReference type="ARBA" id="ARBA00022552"/>
    </source>
</evidence>